<comment type="similarity">
    <text evidence="1">Belongs to the DtxR/MntR family.</text>
</comment>
<evidence type="ECO:0000256" key="2">
    <source>
        <dbReference type="ARBA" id="ARBA00022386"/>
    </source>
</evidence>
<evidence type="ECO:0000313" key="9">
    <source>
        <dbReference type="EMBL" id="HED10317.1"/>
    </source>
</evidence>
<keyword evidence="3" id="KW-0805">Transcription regulation</keyword>
<dbReference type="GO" id="GO:0046983">
    <property type="term" value="F:protein dimerization activity"/>
    <property type="evidence" value="ECO:0007669"/>
    <property type="project" value="InterPro"/>
</dbReference>
<comment type="function">
    <text evidence="6">In the presence of manganese, represses expression of mntH and mntS. Up-regulates expression of mntP.</text>
</comment>
<dbReference type="InterPro" id="IPR036388">
    <property type="entry name" value="WH-like_DNA-bd_sf"/>
</dbReference>
<dbReference type="SUPFAM" id="SSF46785">
    <property type="entry name" value="Winged helix' DNA-binding domain"/>
    <property type="match status" value="1"/>
</dbReference>
<sequence length="170" mass="19714">MKDVWKKFEENGLTHSSVHHLMAISLLLKKNGYARGIDVAKHLDISRSSVSVTLHKLQAKGYIQEDENKFYHLTEEGRELTRDVLSTRRIVKKFFSEVLGLPEEIAEADACKIEHLLHLKTSAQLFKFISFFNGDESFSAEFREKFKKYKHTCSDDCEVCEDDDCFYVKS</sequence>
<dbReference type="InterPro" id="IPR001367">
    <property type="entry name" value="Fe_dep_repressor"/>
</dbReference>
<dbReference type="EMBL" id="DRLD01000178">
    <property type="protein sequence ID" value="HED10317.1"/>
    <property type="molecule type" value="Genomic_DNA"/>
</dbReference>
<evidence type="ECO:0000259" key="7">
    <source>
        <dbReference type="Pfam" id="PF01325"/>
    </source>
</evidence>
<evidence type="ECO:0000256" key="3">
    <source>
        <dbReference type="ARBA" id="ARBA00023015"/>
    </source>
</evidence>
<feature type="domain" description="Iron dependent repressor metal binding and dimerisation" evidence="8">
    <location>
        <begin position="74"/>
        <end position="134"/>
    </location>
</feature>
<dbReference type="Gene3D" id="1.10.10.10">
    <property type="entry name" value="Winged helix-like DNA-binding domain superfamily/Winged helix DNA-binding domain"/>
    <property type="match status" value="1"/>
</dbReference>
<evidence type="ECO:0000256" key="5">
    <source>
        <dbReference type="ARBA" id="ARBA00023163"/>
    </source>
</evidence>
<dbReference type="PANTHER" id="PTHR33238:SF7">
    <property type="entry name" value="IRON-DEPENDENT TRANSCRIPTIONAL REGULATOR"/>
    <property type="match status" value="1"/>
</dbReference>
<dbReference type="InterPro" id="IPR036421">
    <property type="entry name" value="Fe_dep_repressor_sf"/>
</dbReference>
<dbReference type="Pfam" id="PF01325">
    <property type="entry name" value="Fe_dep_repress"/>
    <property type="match status" value="1"/>
</dbReference>
<dbReference type="InterPro" id="IPR022689">
    <property type="entry name" value="Iron_dep_repressor"/>
</dbReference>
<dbReference type="GO" id="GO:0046914">
    <property type="term" value="F:transition metal ion binding"/>
    <property type="evidence" value="ECO:0007669"/>
    <property type="project" value="InterPro"/>
</dbReference>
<dbReference type="InterPro" id="IPR036390">
    <property type="entry name" value="WH_DNA-bd_sf"/>
</dbReference>
<evidence type="ECO:0000256" key="4">
    <source>
        <dbReference type="ARBA" id="ARBA00023125"/>
    </source>
</evidence>
<dbReference type="SUPFAM" id="SSF47979">
    <property type="entry name" value="Iron-dependent repressor protein, dimerization domain"/>
    <property type="match status" value="1"/>
</dbReference>
<dbReference type="Gene3D" id="1.10.60.10">
    <property type="entry name" value="Iron dependent repressor, metal binding and dimerisation domain"/>
    <property type="match status" value="1"/>
</dbReference>
<accession>A0A7V1PUG4</accession>
<organism evidence="9">
    <name type="scientific">Caldithrix abyssi</name>
    <dbReference type="NCBI Taxonomy" id="187145"/>
    <lineage>
        <taxon>Bacteria</taxon>
        <taxon>Pseudomonadati</taxon>
        <taxon>Calditrichota</taxon>
        <taxon>Calditrichia</taxon>
        <taxon>Calditrichales</taxon>
        <taxon>Calditrichaceae</taxon>
        <taxon>Caldithrix</taxon>
    </lineage>
</organism>
<protein>
    <recommendedName>
        <fullName evidence="2">Transcriptional regulator MntR</fullName>
    </recommendedName>
</protein>
<reference evidence="9" key="1">
    <citation type="journal article" date="2020" name="mSystems">
        <title>Genome- and Community-Level Interaction Insights into Carbon Utilization and Element Cycling Functions of Hydrothermarchaeota in Hydrothermal Sediment.</title>
        <authorList>
            <person name="Zhou Z."/>
            <person name="Liu Y."/>
            <person name="Xu W."/>
            <person name="Pan J."/>
            <person name="Luo Z.H."/>
            <person name="Li M."/>
        </authorList>
    </citation>
    <scope>NUCLEOTIDE SEQUENCE [LARGE SCALE GENOMIC DNA]</scope>
    <source>
        <strain evidence="9">HyVt-456</strain>
    </source>
</reference>
<keyword evidence="5" id="KW-0804">Transcription</keyword>
<evidence type="ECO:0000259" key="8">
    <source>
        <dbReference type="Pfam" id="PF02742"/>
    </source>
</evidence>
<dbReference type="GO" id="GO:0003700">
    <property type="term" value="F:DNA-binding transcription factor activity"/>
    <property type="evidence" value="ECO:0007669"/>
    <property type="project" value="InterPro"/>
</dbReference>
<evidence type="ECO:0000256" key="6">
    <source>
        <dbReference type="ARBA" id="ARBA00025185"/>
    </source>
</evidence>
<dbReference type="SMART" id="SM00529">
    <property type="entry name" value="HTH_DTXR"/>
    <property type="match status" value="1"/>
</dbReference>
<keyword evidence="4" id="KW-0238">DNA-binding</keyword>
<comment type="caution">
    <text evidence="9">The sequence shown here is derived from an EMBL/GenBank/DDBJ whole genome shotgun (WGS) entry which is preliminary data.</text>
</comment>
<dbReference type="AlphaFoldDB" id="A0A7V1PUG4"/>
<dbReference type="PANTHER" id="PTHR33238">
    <property type="entry name" value="IRON (METAL) DEPENDENT REPRESSOR, DTXR FAMILY"/>
    <property type="match status" value="1"/>
</dbReference>
<dbReference type="Pfam" id="PF02742">
    <property type="entry name" value="Fe_dep_repr_C"/>
    <property type="match status" value="1"/>
</dbReference>
<feature type="domain" description="HTH dtxR-type" evidence="7">
    <location>
        <begin position="21"/>
        <end position="64"/>
    </location>
</feature>
<name>A0A7V1PUG4_CALAY</name>
<proteinExistence type="inferred from homology"/>
<gene>
    <name evidence="9" type="ORF">ENJ10_06485</name>
</gene>
<dbReference type="InterPro" id="IPR022687">
    <property type="entry name" value="HTH_DTXR"/>
</dbReference>
<dbReference type="Proteomes" id="UP000886005">
    <property type="component" value="Unassembled WGS sequence"/>
</dbReference>
<dbReference type="InterPro" id="IPR050536">
    <property type="entry name" value="DtxR_MntR_Metal-Reg"/>
</dbReference>
<evidence type="ECO:0000256" key="1">
    <source>
        <dbReference type="ARBA" id="ARBA00007871"/>
    </source>
</evidence>